<reference evidence="2" key="1">
    <citation type="submission" date="2023-11" db="EMBL/GenBank/DDBJ databases">
        <authorList>
            <person name="De Vega J J."/>
            <person name="De Vega J J."/>
        </authorList>
    </citation>
    <scope>NUCLEOTIDE SEQUENCE</scope>
</reference>
<protein>
    <submittedName>
        <fullName evidence="2">Uncharacterized protein</fullName>
    </submittedName>
</protein>
<evidence type="ECO:0000313" key="2">
    <source>
        <dbReference type="EMBL" id="CAK5267066.1"/>
    </source>
</evidence>
<feature type="signal peptide" evidence="1">
    <location>
        <begin position="1"/>
        <end position="44"/>
    </location>
</feature>
<evidence type="ECO:0000313" key="3">
    <source>
        <dbReference type="Proteomes" id="UP001295794"/>
    </source>
</evidence>
<organism evidence="2 3">
    <name type="scientific">Mycena citricolor</name>
    <dbReference type="NCBI Taxonomy" id="2018698"/>
    <lineage>
        <taxon>Eukaryota</taxon>
        <taxon>Fungi</taxon>
        <taxon>Dikarya</taxon>
        <taxon>Basidiomycota</taxon>
        <taxon>Agaricomycotina</taxon>
        <taxon>Agaricomycetes</taxon>
        <taxon>Agaricomycetidae</taxon>
        <taxon>Agaricales</taxon>
        <taxon>Marasmiineae</taxon>
        <taxon>Mycenaceae</taxon>
        <taxon>Mycena</taxon>
    </lineage>
</organism>
<sequence>MDATHFFTKQPQILKAASDPPGNMFALRFTSLFFLFSTASLVAASPTPVAEALSVDKRASSADVSGVVTTLQTSVGSILPKIDSLVSSGSATDQTVTPLIGQLTTALDTAVIALGELPLSRKRQSTDQVANLVAGIIKDITTTLDGLTQTASTVPGLGGLLAGVDTSLNQVLIGLETLLAGVLNLVANLLVDVAGLLRSLALGLTLATLGL</sequence>
<keyword evidence="1" id="KW-0732">Signal</keyword>
<evidence type="ECO:0000256" key="1">
    <source>
        <dbReference type="SAM" id="SignalP"/>
    </source>
</evidence>
<gene>
    <name evidence="2" type="ORF">MYCIT1_LOCUS9277</name>
</gene>
<dbReference type="AlphaFoldDB" id="A0AAD2H0N9"/>
<proteinExistence type="predicted"/>
<accession>A0AAD2H0N9</accession>
<comment type="caution">
    <text evidence="2">The sequence shown here is derived from an EMBL/GenBank/DDBJ whole genome shotgun (WGS) entry which is preliminary data.</text>
</comment>
<dbReference type="Proteomes" id="UP001295794">
    <property type="component" value="Unassembled WGS sequence"/>
</dbReference>
<dbReference type="EMBL" id="CAVNYO010000116">
    <property type="protein sequence ID" value="CAK5267066.1"/>
    <property type="molecule type" value="Genomic_DNA"/>
</dbReference>
<keyword evidence="3" id="KW-1185">Reference proteome</keyword>
<name>A0AAD2H0N9_9AGAR</name>
<feature type="chain" id="PRO_5041990293" evidence="1">
    <location>
        <begin position="45"/>
        <end position="211"/>
    </location>
</feature>